<dbReference type="EMBL" id="QGKW02000276">
    <property type="protein sequence ID" value="KAF2606259.1"/>
    <property type="molecule type" value="Genomic_DNA"/>
</dbReference>
<evidence type="ECO:0000313" key="3">
    <source>
        <dbReference type="Proteomes" id="UP000712281"/>
    </source>
</evidence>
<accession>A0A8S9LJN1</accession>
<dbReference type="AlphaFoldDB" id="A0A8S9LJN1"/>
<gene>
    <name evidence="2" type="ORF">F2Q68_00046511</name>
</gene>
<sequence length="120" mass="13583">MDSSGFSNLMSIDFESQGVVDAANAEAERTRYDGSQPSQSRRRRIIDVEDESDDDAMEDDYEPVKERVSANADGYLNKRKKQQVQAEDDNGKGMSSKAQERKMHKGKGDHGGRKLERKRK</sequence>
<proteinExistence type="predicted"/>
<feature type="region of interest" description="Disordered" evidence="1">
    <location>
        <begin position="25"/>
        <end position="120"/>
    </location>
</feature>
<evidence type="ECO:0000313" key="2">
    <source>
        <dbReference type="EMBL" id="KAF2606259.1"/>
    </source>
</evidence>
<feature type="compositionally biased region" description="Acidic residues" evidence="1">
    <location>
        <begin position="48"/>
        <end position="61"/>
    </location>
</feature>
<feature type="compositionally biased region" description="Basic and acidic residues" evidence="1">
    <location>
        <begin position="98"/>
        <end position="114"/>
    </location>
</feature>
<evidence type="ECO:0000256" key="1">
    <source>
        <dbReference type="SAM" id="MobiDB-lite"/>
    </source>
</evidence>
<reference evidence="2" key="1">
    <citation type="submission" date="2019-12" db="EMBL/GenBank/DDBJ databases">
        <title>Genome sequencing and annotation of Brassica cretica.</title>
        <authorList>
            <person name="Studholme D.J."/>
            <person name="Sarris P.F."/>
        </authorList>
    </citation>
    <scope>NUCLEOTIDE SEQUENCE</scope>
    <source>
        <strain evidence="2">PFS-001/15</strain>
        <tissue evidence="2">Leaf</tissue>
    </source>
</reference>
<comment type="caution">
    <text evidence="2">The sequence shown here is derived from an EMBL/GenBank/DDBJ whole genome shotgun (WGS) entry which is preliminary data.</text>
</comment>
<dbReference type="Proteomes" id="UP000712281">
    <property type="component" value="Unassembled WGS sequence"/>
</dbReference>
<organism evidence="2 3">
    <name type="scientific">Brassica cretica</name>
    <name type="common">Mustard</name>
    <dbReference type="NCBI Taxonomy" id="69181"/>
    <lineage>
        <taxon>Eukaryota</taxon>
        <taxon>Viridiplantae</taxon>
        <taxon>Streptophyta</taxon>
        <taxon>Embryophyta</taxon>
        <taxon>Tracheophyta</taxon>
        <taxon>Spermatophyta</taxon>
        <taxon>Magnoliopsida</taxon>
        <taxon>eudicotyledons</taxon>
        <taxon>Gunneridae</taxon>
        <taxon>Pentapetalae</taxon>
        <taxon>rosids</taxon>
        <taxon>malvids</taxon>
        <taxon>Brassicales</taxon>
        <taxon>Brassicaceae</taxon>
        <taxon>Brassiceae</taxon>
        <taxon>Brassica</taxon>
    </lineage>
</organism>
<protein>
    <submittedName>
        <fullName evidence="2">Uncharacterized protein</fullName>
    </submittedName>
</protein>
<name>A0A8S9LJN1_BRACR</name>